<dbReference type="InterPro" id="IPR043451">
    <property type="entry name" value="Myocardin-like"/>
</dbReference>
<evidence type="ECO:0000313" key="6">
    <source>
        <dbReference type="EMBL" id="CAB3263855.1"/>
    </source>
</evidence>
<dbReference type="GO" id="GO:0045944">
    <property type="term" value="P:positive regulation of transcription by RNA polymerase II"/>
    <property type="evidence" value="ECO:0007669"/>
    <property type="project" value="TreeGrafter"/>
</dbReference>
<feature type="region of interest" description="Disordered" evidence="5">
    <location>
        <begin position="151"/>
        <end position="173"/>
    </location>
</feature>
<dbReference type="EMBL" id="LR787993">
    <property type="protein sequence ID" value="CAB3263855.1"/>
    <property type="molecule type" value="mRNA"/>
</dbReference>
<evidence type="ECO:0000256" key="5">
    <source>
        <dbReference type="SAM" id="MobiDB-lite"/>
    </source>
</evidence>
<organism evidence="6">
    <name type="scientific">Phallusia mammillata</name>
    <dbReference type="NCBI Taxonomy" id="59560"/>
    <lineage>
        <taxon>Eukaryota</taxon>
        <taxon>Metazoa</taxon>
        <taxon>Chordata</taxon>
        <taxon>Tunicata</taxon>
        <taxon>Ascidiacea</taxon>
        <taxon>Phlebobranchia</taxon>
        <taxon>Ascidiidae</taxon>
        <taxon>Phallusia</taxon>
    </lineage>
</organism>
<evidence type="ECO:0000256" key="3">
    <source>
        <dbReference type="ARBA" id="ARBA00023242"/>
    </source>
</evidence>
<dbReference type="GO" id="GO:0005634">
    <property type="term" value="C:nucleus"/>
    <property type="evidence" value="ECO:0007669"/>
    <property type="project" value="UniProtKB-SubCell"/>
</dbReference>
<accession>A0A6F9DLR3</accession>
<gene>
    <name evidence="6" type="primary">Mkl2-001</name>
</gene>
<dbReference type="PROSITE" id="PS51073">
    <property type="entry name" value="RPEL"/>
    <property type="match status" value="2"/>
</dbReference>
<feature type="repeat" description="RPEL" evidence="4">
    <location>
        <begin position="60"/>
        <end position="85"/>
    </location>
</feature>
<dbReference type="PANTHER" id="PTHR22793:SF12">
    <property type="entry name" value="MYOCARDIN-RELATED TRANSCRIPTION FACTOR, ISOFORM H"/>
    <property type="match status" value="1"/>
</dbReference>
<feature type="region of interest" description="Disordered" evidence="5">
    <location>
        <begin position="191"/>
        <end position="247"/>
    </location>
</feature>
<name>A0A6F9DLR3_9ASCI</name>
<dbReference type="Gene3D" id="6.10.140.2040">
    <property type="match status" value="1"/>
</dbReference>
<feature type="repeat" description="RPEL" evidence="4">
    <location>
        <begin position="104"/>
        <end position="129"/>
    </location>
</feature>
<feature type="compositionally biased region" description="Polar residues" evidence="5">
    <location>
        <begin position="227"/>
        <end position="237"/>
    </location>
</feature>
<comment type="subcellular location">
    <subcellularLocation>
        <location evidence="1">Nucleus</location>
    </subcellularLocation>
</comment>
<dbReference type="AlphaFoldDB" id="A0A6F9DLR3"/>
<reference evidence="6" key="1">
    <citation type="submission" date="2020-04" db="EMBL/GenBank/DDBJ databases">
        <authorList>
            <person name="Neveu A P."/>
        </authorList>
    </citation>
    <scope>NUCLEOTIDE SEQUENCE</scope>
    <source>
        <tissue evidence="6">Whole embryo</tissue>
    </source>
</reference>
<feature type="compositionally biased region" description="Basic residues" evidence="5">
    <location>
        <begin position="238"/>
        <end position="247"/>
    </location>
</feature>
<proteinExistence type="evidence at transcript level"/>
<sequence>MQDEQHEPEDFGLRRNALALRLQQRRSRKVLADQGIIPPLKSPGTFFEQVQKLERAHKEKFLNKAIQIRPIRDELVQKHILEDTNASSAIVAHQKDLKKAQLVDDLNDKIAFRPGVIELVERNIIPATEPFHEALKGGHIQYKKISDLVDEDSSEALSPEQPPPPPTSSPPLVLQIATSLPATLTTIADRPKSEGSCLMKSPSSSSLFSQNSSHPYLSRQLSKGAKLSQSGSIPRITTSRKKKEKPKFKKFKYHQYVPPDQQQGKTTRLLHPHEIDDDTPYSRLLQQQQLYLQLQIMNKQYNQRSGDAAQQTGSFSQKV</sequence>
<keyword evidence="2" id="KW-0677">Repeat</keyword>
<evidence type="ECO:0000256" key="1">
    <source>
        <dbReference type="ARBA" id="ARBA00004123"/>
    </source>
</evidence>
<feature type="compositionally biased region" description="Pro residues" evidence="5">
    <location>
        <begin position="160"/>
        <end position="169"/>
    </location>
</feature>
<dbReference type="Gene3D" id="6.10.150.10">
    <property type="match status" value="1"/>
</dbReference>
<evidence type="ECO:0000256" key="4">
    <source>
        <dbReference type="PROSITE-ProRule" id="PRU00401"/>
    </source>
</evidence>
<dbReference type="GO" id="GO:0003713">
    <property type="term" value="F:transcription coactivator activity"/>
    <property type="evidence" value="ECO:0007669"/>
    <property type="project" value="TreeGrafter"/>
</dbReference>
<dbReference type="SMART" id="SM00707">
    <property type="entry name" value="RPEL"/>
    <property type="match status" value="3"/>
</dbReference>
<keyword evidence="3" id="KW-0539">Nucleus</keyword>
<feature type="compositionally biased region" description="Low complexity" evidence="5">
    <location>
        <begin position="196"/>
        <end position="213"/>
    </location>
</feature>
<dbReference type="GO" id="GO:0051145">
    <property type="term" value="P:smooth muscle cell differentiation"/>
    <property type="evidence" value="ECO:0007669"/>
    <property type="project" value="TreeGrafter"/>
</dbReference>
<dbReference type="InterPro" id="IPR004018">
    <property type="entry name" value="RPEL_repeat"/>
</dbReference>
<dbReference type="PANTHER" id="PTHR22793">
    <property type="entry name" value="MYOCARDIN-RELATED TRANSCRIPTION FACTOR-RELATED"/>
    <property type="match status" value="1"/>
</dbReference>
<evidence type="ECO:0000256" key="2">
    <source>
        <dbReference type="ARBA" id="ARBA00022737"/>
    </source>
</evidence>
<protein>
    <submittedName>
        <fullName evidence="6">MKL/myocardin-like protein 2</fullName>
    </submittedName>
</protein>